<evidence type="ECO:0000313" key="2">
    <source>
        <dbReference type="EMBL" id="ADV44418.1"/>
    </source>
</evidence>
<organism evidence="2 3">
    <name type="scientific">Bacteroides helcogenes (strain ATCC 35417 / DSM 20613 / JCM 6297 / CCUG 15421 / P 36-108)</name>
    <dbReference type="NCBI Taxonomy" id="693979"/>
    <lineage>
        <taxon>Bacteria</taxon>
        <taxon>Pseudomonadati</taxon>
        <taxon>Bacteroidota</taxon>
        <taxon>Bacteroidia</taxon>
        <taxon>Bacteroidales</taxon>
        <taxon>Bacteroidaceae</taxon>
        <taxon>Bacteroides</taxon>
    </lineage>
</organism>
<dbReference type="AlphaFoldDB" id="E6SUS3"/>
<sequence>MALILFIIESCSIIYFDRKFYGTYYTPAIALSLPMILISILAVAFAQQIGFYSIYLPIFYLWSIGLLFFWLGGIMLSMIICRRGNKRFPAEHYLKLLLRSRKKILYVGIAMAIYIDIYIYINLLRFNFVFDDDWENVISTGMFAHISLFFKLISIFAFSCISSRNKKIFNIGYVYIFLSALLLATLYTVKSGILILLLSAILLRIYIYNVKFKIKYFAYLLLLAFIIFFLSYSLVFGYWAPFDFIINHTIFYFTSSIASFSQYLYHENPMGVSFQFLFMPFFNLYNKIMGLPMQEVISDLWTQIGADASSNVKTFFGTVFIYGGYLGGIFTSFIWGIVAYFSFIMSVKGYWIFSANTCLIITALFFGWFDLYFNTFAYYEYFFYTVMLFLCNLCFVRKK</sequence>
<evidence type="ECO:0000256" key="1">
    <source>
        <dbReference type="SAM" id="Phobius"/>
    </source>
</evidence>
<protein>
    <recommendedName>
        <fullName evidence="4">Oligosaccharide repeat unit polymerase</fullName>
    </recommendedName>
</protein>
<keyword evidence="1" id="KW-1133">Transmembrane helix</keyword>
<feature type="transmembrane region" description="Helical" evidence="1">
    <location>
        <begin position="168"/>
        <end position="187"/>
    </location>
</feature>
<proteinExistence type="predicted"/>
<feature type="transmembrane region" description="Helical" evidence="1">
    <location>
        <begin position="272"/>
        <end position="291"/>
    </location>
</feature>
<feature type="transmembrane region" description="Helical" evidence="1">
    <location>
        <begin position="103"/>
        <end position="121"/>
    </location>
</feature>
<keyword evidence="3" id="KW-1185">Reference proteome</keyword>
<dbReference type="InterPro" id="IPR045918">
    <property type="entry name" value="DUF6337"/>
</dbReference>
<feature type="transmembrane region" description="Helical" evidence="1">
    <location>
        <begin position="217"/>
        <end position="239"/>
    </location>
</feature>
<dbReference type="HOGENOM" id="CLU_684514_0_0_10"/>
<reference key="1">
    <citation type="submission" date="2010-11" db="EMBL/GenBank/DDBJ databases">
        <title>The complete genome of Bacteroides helcogenes P 36-108.</title>
        <authorList>
            <consortium name="US DOE Joint Genome Institute (JGI-PGF)"/>
            <person name="Lucas S."/>
            <person name="Copeland A."/>
            <person name="Lapidus A."/>
            <person name="Bruce D."/>
            <person name="Goodwin L."/>
            <person name="Pitluck S."/>
            <person name="Kyrpides N."/>
            <person name="Mavromatis K."/>
            <person name="Ivanova N."/>
            <person name="Zeytun A."/>
            <person name="Brettin T."/>
            <person name="Detter J.C."/>
            <person name="Tapia R."/>
            <person name="Han C."/>
            <person name="Land M."/>
            <person name="Hauser L."/>
            <person name="Markowitz V."/>
            <person name="Cheng J.-F."/>
            <person name="Hugenholtz P."/>
            <person name="Woyke T."/>
            <person name="Wu D."/>
            <person name="Gronow S."/>
            <person name="Wellnitz S."/>
            <person name="Brambilla E."/>
            <person name="Klenk H.-P."/>
            <person name="Eisen J.A."/>
        </authorList>
    </citation>
    <scope>NUCLEOTIDE SEQUENCE</scope>
    <source>
        <strain>P 36-108</strain>
    </source>
</reference>
<reference evidence="2 3" key="2">
    <citation type="journal article" date="2011" name="Stand. Genomic Sci.">
        <title>Complete genome sequence of Bacteroides helcogenes type strain (P 36-108).</title>
        <authorList>
            <person name="Pati A."/>
            <person name="Gronow S."/>
            <person name="Zeytun A."/>
            <person name="Lapidus A."/>
            <person name="Nolan M."/>
            <person name="Hammon N."/>
            <person name="Deshpande S."/>
            <person name="Cheng J.F."/>
            <person name="Tapia R."/>
            <person name="Han C."/>
            <person name="Goodwin L."/>
            <person name="Pitluck S."/>
            <person name="Liolios K."/>
            <person name="Pagani I."/>
            <person name="Ivanova N."/>
            <person name="Mavromatis K."/>
            <person name="Chen A."/>
            <person name="Palaniappan K."/>
            <person name="Land M."/>
            <person name="Hauser L."/>
            <person name="Chang Y.J."/>
            <person name="Jeffries C.D."/>
            <person name="Detter J.C."/>
            <person name="Brambilla E."/>
            <person name="Rohde M."/>
            <person name="Goker M."/>
            <person name="Woyke T."/>
            <person name="Bristow J."/>
            <person name="Eisen J.A."/>
            <person name="Markowitz V."/>
            <person name="Hugenholtz P."/>
            <person name="Kyrpides N.C."/>
            <person name="Klenk H.P."/>
            <person name="Lucas S."/>
        </authorList>
    </citation>
    <scope>NUCLEOTIDE SEQUENCE [LARGE SCALE GENOMIC DNA]</scope>
    <source>
        <strain evidence="3">ATCC 35417 / DSM 20613 / JCM 6297 / CCUG 15421 / P 36-108</strain>
    </source>
</reference>
<feature type="transmembrane region" description="Helical" evidence="1">
    <location>
        <begin position="381"/>
        <end position="396"/>
    </location>
</feature>
<dbReference type="PATRIC" id="fig|693979.3.peg.2569"/>
<feature type="transmembrane region" description="Helical" evidence="1">
    <location>
        <begin position="141"/>
        <end position="161"/>
    </location>
</feature>
<evidence type="ECO:0008006" key="4">
    <source>
        <dbReference type="Google" id="ProtNLM"/>
    </source>
</evidence>
<dbReference type="eggNOG" id="ENOG503466V">
    <property type="taxonomic scope" value="Bacteria"/>
</dbReference>
<feature type="transmembrane region" description="Helical" evidence="1">
    <location>
        <begin position="350"/>
        <end position="369"/>
    </location>
</feature>
<name>E6SUS3_BACT6</name>
<keyword evidence="1" id="KW-0472">Membrane</keyword>
<gene>
    <name evidence="2" type="ordered locus">Bache_2452</name>
</gene>
<dbReference type="RefSeq" id="WP_013548008.1">
    <property type="nucleotide sequence ID" value="NC_014933.1"/>
</dbReference>
<feature type="transmembrane region" description="Helical" evidence="1">
    <location>
        <begin position="193"/>
        <end position="210"/>
    </location>
</feature>
<evidence type="ECO:0000313" key="3">
    <source>
        <dbReference type="Proteomes" id="UP000008630"/>
    </source>
</evidence>
<keyword evidence="1" id="KW-0812">Transmembrane</keyword>
<accession>E6SUS3</accession>
<dbReference type="OrthoDB" id="1100680at2"/>
<dbReference type="Pfam" id="PF19863">
    <property type="entry name" value="DUF6337"/>
    <property type="match status" value="1"/>
</dbReference>
<feature type="transmembrane region" description="Helical" evidence="1">
    <location>
        <begin position="24"/>
        <end position="46"/>
    </location>
</feature>
<dbReference type="STRING" id="693979.Bache_2452"/>
<feature type="transmembrane region" description="Helical" evidence="1">
    <location>
        <begin position="245"/>
        <end position="265"/>
    </location>
</feature>
<feature type="transmembrane region" description="Helical" evidence="1">
    <location>
        <begin position="319"/>
        <end position="343"/>
    </location>
</feature>
<dbReference type="Proteomes" id="UP000008630">
    <property type="component" value="Chromosome"/>
</dbReference>
<dbReference type="KEGG" id="bhl:Bache_2452"/>
<dbReference type="EMBL" id="CP002352">
    <property type="protein sequence ID" value="ADV44418.1"/>
    <property type="molecule type" value="Genomic_DNA"/>
</dbReference>
<feature type="transmembrane region" description="Helical" evidence="1">
    <location>
        <begin position="58"/>
        <end position="82"/>
    </location>
</feature>